<accession>A0A1S7FSN7</accession>
<dbReference type="EMBL" id="CP011102">
    <property type="protein sequence ID" value="AQY50456.1"/>
    <property type="molecule type" value="Genomic_DNA"/>
</dbReference>
<dbReference type="Proteomes" id="UP000223060">
    <property type="component" value="Chromosome"/>
</dbReference>
<evidence type="ECO:0000313" key="1">
    <source>
        <dbReference type="EMBL" id="AQY50456.1"/>
    </source>
</evidence>
<evidence type="ECO:0000313" key="2">
    <source>
        <dbReference type="Proteomes" id="UP000223060"/>
    </source>
</evidence>
<keyword evidence="2" id="KW-1185">Reference proteome</keyword>
<organism evidence="1 2">
    <name type="scientific">Listeria weihenstephanensis</name>
    <dbReference type="NCBI Taxonomy" id="1006155"/>
    <lineage>
        <taxon>Bacteria</taxon>
        <taxon>Bacillati</taxon>
        <taxon>Bacillota</taxon>
        <taxon>Bacilli</taxon>
        <taxon>Bacillales</taxon>
        <taxon>Listeriaceae</taxon>
        <taxon>Listeria</taxon>
    </lineage>
</organism>
<proteinExistence type="predicted"/>
<sequence>MNFKIYDLYSDLKPNGKEEHLVNHLNKLDVFDAGHNLRYLINNDVFYERGVLMGSLGQEYVASSNTIKNKQWVPIDGIEPFERTIFALDFSSNTLLIQNRNYSQKNLNTGIAYSRINTILTEACKTIFKTDFIPIVVNIPAGNEVFLKFFEHSRVLELKVSNLNTRHVLQGDKISKDKQFNSDLLNYWNTEDKNTNFLHIKASDDGELNNNPFALLASNSPNAKIDRISYYNENEGKSILVERNKFDKFEVPKVTKDEESITVYEATIDEINNRRGFLRAVKQVIKE</sequence>
<reference evidence="2" key="1">
    <citation type="submission" date="2015-03" db="EMBL/GenBank/DDBJ databases">
        <authorList>
            <person name="Ferrari E."/>
            <person name="Walter M.C."/>
            <person name="Huptas C."/>
            <person name="Scherer S."/>
            <person name="Mueller-Herbst S."/>
        </authorList>
    </citation>
    <scope>NUCLEOTIDE SEQUENCE [LARGE SCALE GENOMIC DNA]</scope>
    <source>
        <strain evidence="2">LWP01</strain>
    </source>
</reference>
<protein>
    <submittedName>
        <fullName evidence="1">Uncharacterized protein</fullName>
    </submittedName>
</protein>
<dbReference type="KEGG" id="lwi:UE46_05055"/>
<dbReference type="AlphaFoldDB" id="A0A1S7FSN7"/>
<gene>
    <name evidence="1" type="ORF">UE46_05055</name>
</gene>
<name>A0A1S7FSN7_9LIST</name>
<dbReference type="RefSeq" id="WP_118907453.1">
    <property type="nucleotide sequence ID" value="NZ_CP011102.1"/>
</dbReference>